<dbReference type="RefSeq" id="WP_244754450.1">
    <property type="nucleotide sequence ID" value="NZ_CP095074.1"/>
</dbReference>
<dbReference type="EMBL" id="CP095074">
    <property type="protein sequence ID" value="UOQ94607.1"/>
    <property type="molecule type" value="Genomic_DNA"/>
</dbReference>
<dbReference type="Proteomes" id="UP000831880">
    <property type="component" value="Chromosome"/>
</dbReference>
<evidence type="ECO:0000313" key="2">
    <source>
        <dbReference type="Proteomes" id="UP000831880"/>
    </source>
</evidence>
<reference evidence="1 2" key="1">
    <citation type="submission" date="2022-04" db="EMBL/GenBank/DDBJ databases">
        <title>Halobacillus sp. isolated from saltern.</title>
        <authorList>
            <person name="Won M."/>
            <person name="Lee C.-M."/>
            <person name="Woen H.-Y."/>
            <person name="Kwon S.-W."/>
        </authorList>
    </citation>
    <scope>NUCLEOTIDE SEQUENCE [LARGE SCALE GENOMIC DNA]</scope>
    <source>
        <strain evidence="1 2">SSTM10-2</strain>
    </source>
</reference>
<protein>
    <recommendedName>
        <fullName evidence="3">PAS domain-containing protein</fullName>
    </recommendedName>
</protein>
<evidence type="ECO:0000313" key="1">
    <source>
        <dbReference type="EMBL" id="UOQ94607.1"/>
    </source>
</evidence>
<name>A0ABY4H4V4_9BACI</name>
<evidence type="ECO:0008006" key="3">
    <source>
        <dbReference type="Google" id="ProtNLM"/>
    </source>
</evidence>
<accession>A0ABY4H4V4</accession>
<proteinExistence type="predicted"/>
<keyword evidence="2" id="KW-1185">Reference proteome</keyword>
<organism evidence="1 2">
    <name type="scientific">Halobacillus shinanisalinarum</name>
    <dbReference type="NCBI Taxonomy" id="2932258"/>
    <lineage>
        <taxon>Bacteria</taxon>
        <taxon>Bacillati</taxon>
        <taxon>Bacillota</taxon>
        <taxon>Bacilli</taxon>
        <taxon>Bacillales</taxon>
        <taxon>Bacillaceae</taxon>
        <taxon>Halobacillus</taxon>
    </lineage>
</organism>
<gene>
    <name evidence="1" type="ORF">MUO14_06560</name>
</gene>
<sequence>MILIDVVEQIPLPAVVINQDGLVLSYNHLMESSLQGKMETGVSLKDAFSRWETSARSKIIMAESMGSVLFLWRVPYMPRMMFY</sequence>